<keyword evidence="1" id="KW-0472">Membrane</keyword>
<dbReference type="InterPro" id="IPR013879">
    <property type="entry name" value="DUF1761"/>
</dbReference>
<sequence>MTSLTPMNLLGIFAAGFSVMMLGWLWFDLLFGRTYAVVLGRDRLPPSKPAPLYFVGPSICMLVTTVTLAVLMRWLAVPTLPQAAELGVLVGVGLLGSTAVNMGINPNIPRPLPYGFLSASYFLASSVLICIILFSVG</sequence>
<keyword evidence="3" id="KW-1185">Reference proteome</keyword>
<feature type="transmembrane region" description="Helical" evidence="1">
    <location>
        <begin position="116"/>
        <end position="136"/>
    </location>
</feature>
<evidence type="ECO:0000256" key="1">
    <source>
        <dbReference type="SAM" id="Phobius"/>
    </source>
</evidence>
<evidence type="ECO:0000313" key="2">
    <source>
        <dbReference type="EMBL" id="RYC30105.1"/>
    </source>
</evidence>
<name>A0A4Q2U5K2_9HYPH</name>
<evidence type="ECO:0000313" key="3">
    <source>
        <dbReference type="Proteomes" id="UP000290759"/>
    </source>
</evidence>
<feature type="transmembrane region" description="Helical" evidence="1">
    <location>
        <begin position="12"/>
        <end position="31"/>
    </location>
</feature>
<gene>
    <name evidence="2" type="ORF">D3273_20655</name>
</gene>
<accession>A0A4Q2U5K2</accession>
<reference evidence="2 3" key="2">
    <citation type="submission" date="2019-02" db="EMBL/GenBank/DDBJ databases">
        <title>'Lichenibacterium ramalinii' gen. nov. sp. nov., 'Lichenibacterium minor' gen. nov. sp. nov.</title>
        <authorList>
            <person name="Pankratov T."/>
        </authorList>
    </citation>
    <scope>NUCLEOTIDE SEQUENCE [LARGE SCALE GENOMIC DNA]</scope>
    <source>
        <strain evidence="2 3">RmlP026</strain>
    </source>
</reference>
<dbReference type="EMBL" id="QYBB01000032">
    <property type="protein sequence ID" value="RYC30105.1"/>
    <property type="molecule type" value="Genomic_DNA"/>
</dbReference>
<dbReference type="Proteomes" id="UP000290759">
    <property type="component" value="Unassembled WGS sequence"/>
</dbReference>
<feature type="transmembrane region" description="Helical" evidence="1">
    <location>
        <begin position="86"/>
        <end position="104"/>
    </location>
</feature>
<dbReference type="AlphaFoldDB" id="A0A4Q2U5K2"/>
<keyword evidence="1" id="KW-1133">Transmembrane helix</keyword>
<comment type="caution">
    <text evidence="2">The sequence shown here is derived from an EMBL/GenBank/DDBJ whole genome shotgun (WGS) entry which is preliminary data.</text>
</comment>
<protein>
    <submittedName>
        <fullName evidence="2">DUF1761 domain-containing protein</fullName>
    </submittedName>
</protein>
<organism evidence="2 3">
    <name type="scientific">Lichenibacterium minor</name>
    <dbReference type="NCBI Taxonomy" id="2316528"/>
    <lineage>
        <taxon>Bacteria</taxon>
        <taxon>Pseudomonadati</taxon>
        <taxon>Pseudomonadota</taxon>
        <taxon>Alphaproteobacteria</taxon>
        <taxon>Hyphomicrobiales</taxon>
        <taxon>Lichenihabitantaceae</taxon>
        <taxon>Lichenibacterium</taxon>
    </lineage>
</organism>
<keyword evidence="1" id="KW-0812">Transmembrane</keyword>
<dbReference type="Pfam" id="PF08570">
    <property type="entry name" value="DUF1761"/>
    <property type="match status" value="1"/>
</dbReference>
<dbReference type="OrthoDB" id="2623652at2"/>
<reference evidence="2 3" key="1">
    <citation type="submission" date="2018-12" db="EMBL/GenBank/DDBJ databases">
        <authorList>
            <person name="Grouzdev D.S."/>
            <person name="Krutkina M.S."/>
        </authorList>
    </citation>
    <scope>NUCLEOTIDE SEQUENCE [LARGE SCALE GENOMIC DNA]</scope>
    <source>
        <strain evidence="2 3">RmlP026</strain>
    </source>
</reference>
<feature type="transmembrane region" description="Helical" evidence="1">
    <location>
        <begin position="52"/>
        <end position="74"/>
    </location>
</feature>
<dbReference type="RefSeq" id="WP_129228785.1">
    <property type="nucleotide sequence ID" value="NZ_QYBB01000032.1"/>
</dbReference>
<proteinExistence type="predicted"/>